<dbReference type="STRING" id="795797.HacjB3_00930"/>
<accession>D8J4L7</accession>
<name>D8J4L7_HALJB</name>
<dbReference type="Proteomes" id="UP000000390">
    <property type="component" value="Chromosome"/>
</dbReference>
<dbReference type="EMBL" id="CP002062">
    <property type="protein sequence ID" value="ADJ13579.1"/>
    <property type="molecule type" value="Genomic_DNA"/>
</dbReference>
<dbReference type="KEGG" id="hje:HacjB3_00930"/>
<dbReference type="AlphaFoldDB" id="D8J4L7"/>
<dbReference type="SUPFAM" id="SSF53335">
    <property type="entry name" value="S-adenosyl-L-methionine-dependent methyltransferases"/>
    <property type="match status" value="1"/>
</dbReference>
<proteinExistence type="predicted"/>
<protein>
    <recommendedName>
        <fullName evidence="3">Methyltransferase type 11</fullName>
    </recommendedName>
</protein>
<evidence type="ECO:0000313" key="2">
    <source>
        <dbReference type="Proteomes" id="UP000000390"/>
    </source>
</evidence>
<evidence type="ECO:0008006" key="3">
    <source>
        <dbReference type="Google" id="ProtNLM"/>
    </source>
</evidence>
<dbReference type="PATRIC" id="fig|795797.18.peg.188"/>
<gene>
    <name evidence="1" type="ordered locus">HacjB3_00930</name>
</gene>
<dbReference type="HOGENOM" id="CLU_1912280_0_0_2"/>
<organism evidence="1 2">
    <name type="scientific">Halalkalicoccus jeotgali (strain DSM 18796 / CECT 7217 / JCM 14584 / KCTC 4019 / B3)</name>
    <dbReference type="NCBI Taxonomy" id="795797"/>
    <lineage>
        <taxon>Archaea</taxon>
        <taxon>Methanobacteriati</taxon>
        <taxon>Methanobacteriota</taxon>
        <taxon>Stenosarchaea group</taxon>
        <taxon>Halobacteria</taxon>
        <taxon>Halobacteriales</taxon>
        <taxon>Halococcaceae</taxon>
        <taxon>Halalkalicoccus</taxon>
    </lineage>
</organism>
<sequence>MGDLTHLPVDRAFDTVLVVGQQLGLGRSRAALDGTLSELARVTKPGERLVADLSDPTGPEAWAESEYLDRHAVGDGLAYRRFRVEYDELAGPWIDLLMATPDALAGVIAGTPWTVERLLETESAAYGVVLGR</sequence>
<dbReference type="Gene3D" id="3.40.50.150">
    <property type="entry name" value="Vaccinia Virus protein VP39"/>
    <property type="match status" value="1"/>
</dbReference>
<dbReference type="InterPro" id="IPR029063">
    <property type="entry name" value="SAM-dependent_MTases_sf"/>
</dbReference>
<reference evidence="1 2" key="1">
    <citation type="journal article" date="2010" name="J. Bacteriol.">
        <title>Complete genome sequence of Halalkalicoccus jeotgali B3(T), an extremely halophilic archaeon.</title>
        <authorList>
            <person name="Roh S.W."/>
            <person name="Nam Y.D."/>
            <person name="Nam S.H."/>
            <person name="Choi S.H."/>
            <person name="Park H.S."/>
            <person name="Bae J.W."/>
        </authorList>
    </citation>
    <scope>NUCLEOTIDE SEQUENCE [LARGE SCALE GENOMIC DNA]</scope>
    <source>
        <strain evidence="2">DSM 18796 / CECT 7217 / JCM 14584 / KCTC 4019 / B3</strain>
    </source>
</reference>
<evidence type="ECO:0000313" key="1">
    <source>
        <dbReference type="EMBL" id="ADJ13579.1"/>
    </source>
</evidence>